<evidence type="ECO:0000313" key="2">
    <source>
        <dbReference type="Proteomes" id="UP001281147"/>
    </source>
</evidence>
<keyword evidence="2" id="KW-1185">Reference proteome</keyword>
<dbReference type="Proteomes" id="UP001281147">
    <property type="component" value="Unassembled WGS sequence"/>
</dbReference>
<reference evidence="1" key="1">
    <citation type="submission" date="2023-07" db="EMBL/GenBank/DDBJ databases">
        <title>Black Yeasts Isolated from many extreme environments.</title>
        <authorList>
            <person name="Coleine C."/>
            <person name="Stajich J.E."/>
            <person name="Selbmann L."/>
        </authorList>
    </citation>
    <scope>NUCLEOTIDE SEQUENCE</scope>
    <source>
        <strain evidence="1">CCFEE 5714</strain>
    </source>
</reference>
<evidence type="ECO:0000313" key="1">
    <source>
        <dbReference type="EMBL" id="KAK3724909.1"/>
    </source>
</evidence>
<organism evidence="1 2">
    <name type="scientific">Vermiconidia calcicola</name>
    <dbReference type="NCBI Taxonomy" id="1690605"/>
    <lineage>
        <taxon>Eukaryota</taxon>
        <taxon>Fungi</taxon>
        <taxon>Dikarya</taxon>
        <taxon>Ascomycota</taxon>
        <taxon>Pezizomycotina</taxon>
        <taxon>Dothideomycetes</taxon>
        <taxon>Dothideomycetidae</taxon>
        <taxon>Mycosphaerellales</taxon>
        <taxon>Extremaceae</taxon>
        <taxon>Vermiconidia</taxon>
    </lineage>
</organism>
<protein>
    <submittedName>
        <fullName evidence="1">Uncharacterized protein</fullName>
    </submittedName>
</protein>
<gene>
    <name evidence="1" type="ORF">LTR37_000957</name>
</gene>
<name>A0ACC3NXT2_9PEZI</name>
<proteinExistence type="predicted"/>
<accession>A0ACC3NXT2</accession>
<dbReference type="EMBL" id="JAUTXU010000004">
    <property type="protein sequence ID" value="KAK3724909.1"/>
    <property type="molecule type" value="Genomic_DNA"/>
</dbReference>
<sequence>MDLTKEAKEAAATTQPNMLQKLPAELRSYIYELAFTGPDGTNVLVVNGFQKENLVQPPLTRTGKQVRDESLPLYYGKTMFKLDLCCDECLTEDRGESATGWLSTLRWLSTLSPLHRSQLGLAIVRPEAVTLDWEAKYRSIDQRLVPSSPSRDVCERLRALLAGLEFSSDYVDDWAGKHVHITFK</sequence>
<comment type="caution">
    <text evidence="1">The sequence shown here is derived from an EMBL/GenBank/DDBJ whole genome shotgun (WGS) entry which is preliminary data.</text>
</comment>